<dbReference type="Pfam" id="PF12730">
    <property type="entry name" value="ABC2_membrane_4"/>
    <property type="match status" value="1"/>
</dbReference>
<dbReference type="AlphaFoldDB" id="A0A401FHX7"/>
<comment type="caution">
    <text evidence="2">The sequence shown here is derived from an EMBL/GenBank/DDBJ whole genome shotgun (WGS) entry which is preliminary data.</text>
</comment>
<sequence length="236" mass="26318">MSLNLINQVITIVRIELKKIYRARIIPMVIMSFTLLLLIKRGPDWQQYTSNGLMFLVALIGLVGFGTLSSWVFANEFTSQTFKDLLALPISRKTIVGGKLLAIEIAELIITACELLIMILFGLIYLHSPIPHHTLDSVIKITLTTFSYNVLLSFLWPLVSSMTKSSLIPTALSFGTLIIAVMFSGQQIGQYIPWSIPGYFMAHTQHPGVISNAIVTIVGIIGIYGTIYLWTKKDQQ</sequence>
<dbReference type="RefSeq" id="WP_125007580.1">
    <property type="nucleotide sequence ID" value="NZ_BEXA01000001.1"/>
</dbReference>
<evidence type="ECO:0000313" key="2">
    <source>
        <dbReference type="EMBL" id="GAY71973.1"/>
    </source>
</evidence>
<evidence type="ECO:0000313" key="3">
    <source>
        <dbReference type="Proteomes" id="UP000286974"/>
    </source>
</evidence>
<reference evidence="2 3" key="1">
    <citation type="submission" date="2017-11" db="EMBL/GenBank/DDBJ databases">
        <title>Draft Genome Sequence of Lactobacillus curieae NBRC 111893 isolated from Koso, a Japanese sugar-Vegetable Fermented Beverage.</title>
        <authorList>
            <person name="Chiou T.Y."/>
            <person name="Oshima K."/>
            <person name="Suda W."/>
            <person name="Hattori M."/>
            <person name="Takahashi T."/>
        </authorList>
    </citation>
    <scope>NUCLEOTIDE SEQUENCE [LARGE SCALE GENOMIC DNA]</scope>
    <source>
        <strain evidence="2 3">NBRC111893</strain>
    </source>
</reference>
<name>A0A401FHX7_9LACO</name>
<dbReference type="EMBL" id="BEXA01000001">
    <property type="protein sequence ID" value="GAY71973.1"/>
    <property type="molecule type" value="Genomic_DNA"/>
</dbReference>
<keyword evidence="3" id="KW-1185">Reference proteome</keyword>
<dbReference type="PANTHER" id="PTHR37305:SF1">
    <property type="entry name" value="MEMBRANE PROTEIN"/>
    <property type="match status" value="1"/>
</dbReference>
<keyword evidence="1" id="KW-0472">Membrane</keyword>
<organism evidence="2 3">
    <name type="scientific">Lentilactobacillus kosonis</name>
    <dbReference type="NCBI Taxonomy" id="2810561"/>
    <lineage>
        <taxon>Bacteria</taxon>
        <taxon>Bacillati</taxon>
        <taxon>Bacillota</taxon>
        <taxon>Bacilli</taxon>
        <taxon>Lactobacillales</taxon>
        <taxon>Lactobacillaceae</taxon>
        <taxon>Lentilactobacillus</taxon>
    </lineage>
</organism>
<accession>A0A401FHX7</accession>
<gene>
    <name evidence="2" type="ORF">NBRC111893_119</name>
</gene>
<dbReference type="Proteomes" id="UP000286974">
    <property type="component" value="Unassembled WGS sequence"/>
</dbReference>
<feature type="transmembrane region" description="Helical" evidence="1">
    <location>
        <begin position="51"/>
        <end position="74"/>
    </location>
</feature>
<feature type="transmembrane region" description="Helical" evidence="1">
    <location>
        <begin position="171"/>
        <end position="189"/>
    </location>
</feature>
<dbReference type="PANTHER" id="PTHR37305">
    <property type="entry name" value="INTEGRAL MEMBRANE PROTEIN-RELATED"/>
    <property type="match status" value="1"/>
</dbReference>
<dbReference type="OrthoDB" id="4336274at2"/>
<proteinExistence type="predicted"/>
<feature type="transmembrane region" description="Helical" evidence="1">
    <location>
        <begin position="21"/>
        <end position="39"/>
    </location>
</feature>
<keyword evidence="1" id="KW-0812">Transmembrane</keyword>
<keyword evidence="1" id="KW-1133">Transmembrane helix</keyword>
<feature type="transmembrane region" description="Helical" evidence="1">
    <location>
        <begin position="138"/>
        <end position="159"/>
    </location>
</feature>
<feature type="transmembrane region" description="Helical" evidence="1">
    <location>
        <begin position="209"/>
        <end position="230"/>
    </location>
</feature>
<protein>
    <submittedName>
        <fullName evidence="2">Bacitracin ABC transporter, permease protein</fullName>
    </submittedName>
</protein>
<feature type="transmembrane region" description="Helical" evidence="1">
    <location>
        <begin position="100"/>
        <end position="126"/>
    </location>
</feature>
<evidence type="ECO:0000256" key="1">
    <source>
        <dbReference type="SAM" id="Phobius"/>
    </source>
</evidence>